<dbReference type="RefSeq" id="WP_077102404.1">
    <property type="nucleotide sequence ID" value="NZ_LT717701.1"/>
</dbReference>
<feature type="chain" id="PRO_5038705461" evidence="1">
    <location>
        <begin position="24"/>
        <end position="534"/>
    </location>
</feature>
<dbReference type="Gene3D" id="2.60.40.3440">
    <property type="match status" value="1"/>
</dbReference>
<dbReference type="PANTHER" id="PTHR37957:SF1">
    <property type="entry name" value="PHYTASE-LIKE DOMAIN-CONTAINING PROTEIN"/>
    <property type="match status" value="1"/>
</dbReference>
<dbReference type="InterPro" id="IPR027372">
    <property type="entry name" value="Phytase-like_dom"/>
</dbReference>
<dbReference type="OrthoDB" id="9758957at2"/>
<evidence type="ECO:0000313" key="3">
    <source>
        <dbReference type="EMBL" id="SPM31042.1"/>
    </source>
</evidence>
<dbReference type="Pfam" id="PF17963">
    <property type="entry name" value="Big_9"/>
    <property type="match status" value="1"/>
</dbReference>
<protein>
    <submittedName>
        <fullName evidence="3">Uncharacterized conserved protein</fullName>
    </submittedName>
</protein>
<dbReference type="AlphaFoldDB" id="A0A2U3NHP2"/>
<organism evidence="3 4">
    <name type="scientific">Mycobacterium terramassiliense</name>
    <dbReference type="NCBI Taxonomy" id="1841859"/>
    <lineage>
        <taxon>Bacteria</taxon>
        <taxon>Bacillati</taxon>
        <taxon>Actinomycetota</taxon>
        <taxon>Actinomycetes</taxon>
        <taxon>Mycobacteriales</taxon>
        <taxon>Mycobacteriaceae</taxon>
        <taxon>Mycobacterium</taxon>
    </lineage>
</organism>
<reference evidence="3 4" key="1">
    <citation type="submission" date="2017-01" db="EMBL/GenBank/DDBJ databases">
        <authorList>
            <consortium name="Urmite Genomes"/>
        </authorList>
    </citation>
    <scope>NUCLEOTIDE SEQUENCE [LARGE SCALE GENOMIC DNA]</scope>
    <source>
        <strain evidence="3 4">AB308</strain>
    </source>
</reference>
<dbReference type="PANTHER" id="PTHR37957">
    <property type="entry name" value="BLR7070 PROTEIN"/>
    <property type="match status" value="1"/>
</dbReference>
<gene>
    <name evidence="3" type="ORF">MTAB308_4555</name>
</gene>
<dbReference type="Proteomes" id="UP000241595">
    <property type="component" value="Unassembled WGS sequence"/>
</dbReference>
<keyword evidence="4" id="KW-1185">Reference proteome</keyword>
<dbReference type="EMBL" id="FTRV01000015">
    <property type="protein sequence ID" value="SPM31042.1"/>
    <property type="molecule type" value="Genomic_DNA"/>
</dbReference>
<proteinExistence type="predicted"/>
<evidence type="ECO:0000259" key="2">
    <source>
        <dbReference type="Pfam" id="PF13449"/>
    </source>
</evidence>
<dbReference type="SUPFAM" id="SSF63829">
    <property type="entry name" value="Calcium-dependent phosphotriesterase"/>
    <property type="match status" value="1"/>
</dbReference>
<accession>A0A2U3NHP2</accession>
<evidence type="ECO:0000313" key="4">
    <source>
        <dbReference type="Proteomes" id="UP000241595"/>
    </source>
</evidence>
<feature type="domain" description="Phytase-like" evidence="2">
    <location>
        <begin position="131"/>
        <end position="483"/>
    </location>
</feature>
<dbReference type="Pfam" id="PF13449">
    <property type="entry name" value="Phytase-like"/>
    <property type="match status" value="1"/>
</dbReference>
<sequence length="534" mass="54635">MASPRLTSLPGWLAAGTALITVAACSSDPPPSLSAPSLKELSTGAGRVLTISPDQLLAATSGVTPVAFGKPAHGTIAYGAYGAMVYTPDVGFTGTDQLPVTVSHAVRLYVEDEAPLLIVGEVAVQANAHGSAIAAVPGSTDEIYGLSDRGPNVDGRTPGEKVLPIPNFHPQIAKLKLARGVASLEQIITLTGKDGAPLVGLVDPRAATGESMVDLNGNRLPQSDHGLDTEGLVAMPDGTFWVSDEYGPFVVHFDANGKELERLSPFDGSLPAELALRSPNQGMEGLTITPDGGTLVGIMQSALATPGLAGSSRSVPLTRIVTINLANRGDVREYLYPLANPQQTKVAVSEITALSATTFLIDERDDAPQPGGNKKIYVADIAGATDVGPHSTAPGATYQAGAGGLLIDGVPIETFVGVGTDAAAAAKLKAAGIALATKSLKLDLGGLVRTLSADGNFFGHDKIEGVISRDGGNTLIIANDSDFGLAGLASDSPPFQLKPKMLPNGTQDSGEILAVDTTRLPATTESVTVPIKVG</sequence>
<feature type="signal peptide" evidence="1">
    <location>
        <begin position="1"/>
        <end position="23"/>
    </location>
</feature>
<evidence type="ECO:0000256" key="1">
    <source>
        <dbReference type="SAM" id="SignalP"/>
    </source>
</evidence>
<name>A0A2U3NHP2_9MYCO</name>
<keyword evidence="1" id="KW-0732">Signal</keyword>
<dbReference type="PROSITE" id="PS51257">
    <property type="entry name" value="PROKAR_LIPOPROTEIN"/>
    <property type="match status" value="1"/>
</dbReference>
<dbReference type="STRING" id="1841859.GCA_900157385_04556"/>